<name>A0A8J3QRA1_9ACTN</name>
<dbReference type="GO" id="GO:0022857">
    <property type="term" value="F:transmembrane transporter activity"/>
    <property type="evidence" value="ECO:0007669"/>
    <property type="project" value="InterPro"/>
</dbReference>
<sequence length="441" mass="44638">MQRDAVRTRLGGPFGRLLVSVGISGAGDGIRQTALPLLAAVLTGNPLGVSAVAVAQALPWLLVSLPAGALVDRWDRRTVTLVTNAVRAALAGVLAALVALGAAGIPALCLVAFALTVAETFADAAAQALLPALVEVTELERANSRLSVVGSVAVQFAGPPLGGVLFAVRRAVPFLADAVSFAAAALLLRTLPPLRATPAGQPDSPAVLPGATLSPAGARSSRVASSRVASSLRAEIAEGLRFLSRRPLLRALAGAVALNNLLMEAVFGILVLYALRVLHLGPAQYGLLFTAYALGGVLGGSYAVRVRDQFGAGPAVTGSMLLLGLPFLLIALVPNGYAAGVAMVAMGTGEGVWNVLTMSLRQAVIPDPLRGRVLSAFRMFGWGAASVGSALGGALAHALGLRFPVLLAGVVLPVAALLLTPVLSTTAIEHARTAAATPPSP</sequence>
<feature type="transmembrane region" description="Helical" evidence="6">
    <location>
        <begin position="377"/>
        <end position="399"/>
    </location>
</feature>
<evidence type="ECO:0000259" key="7">
    <source>
        <dbReference type="PROSITE" id="PS50850"/>
    </source>
</evidence>
<feature type="transmembrane region" description="Helical" evidence="6">
    <location>
        <begin position="311"/>
        <end position="331"/>
    </location>
</feature>
<feature type="transmembrane region" description="Helical" evidence="6">
    <location>
        <begin position="47"/>
        <end position="67"/>
    </location>
</feature>
<feature type="transmembrane region" description="Helical" evidence="6">
    <location>
        <begin position="285"/>
        <end position="304"/>
    </location>
</feature>
<dbReference type="InterPro" id="IPR011701">
    <property type="entry name" value="MFS"/>
</dbReference>
<feature type="transmembrane region" description="Helical" evidence="6">
    <location>
        <begin position="251"/>
        <end position="273"/>
    </location>
</feature>
<evidence type="ECO:0000256" key="6">
    <source>
        <dbReference type="SAM" id="Phobius"/>
    </source>
</evidence>
<feature type="transmembrane region" description="Helical" evidence="6">
    <location>
        <begin position="405"/>
        <end position="423"/>
    </location>
</feature>
<feature type="transmembrane region" description="Helical" evidence="6">
    <location>
        <begin position="88"/>
        <end position="115"/>
    </location>
</feature>
<dbReference type="Gene3D" id="1.20.1250.20">
    <property type="entry name" value="MFS general substrate transporter like domains"/>
    <property type="match status" value="1"/>
</dbReference>
<feature type="domain" description="Major facilitator superfamily (MFS) profile" evidence="7">
    <location>
        <begin position="248"/>
        <end position="441"/>
    </location>
</feature>
<evidence type="ECO:0000313" key="8">
    <source>
        <dbReference type="EMBL" id="GIH15423.1"/>
    </source>
</evidence>
<reference evidence="8" key="1">
    <citation type="submission" date="2021-01" db="EMBL/GenBank/DDBJ databases">
        <title>Whole genome shotgun sequence of Rugosimonospora africana NBRC 104875.</title>
        <authorList>
            <person name="Komaki H."/>
            <person name="Tamura T."/>
        </authorList>
    </citation>
    <scope>NUCLEOTIDE SEQUENCE</scope>
    <source>
        <strain evidence="8">NBRC 104875</strain>
    </source>
</reference>
<organism evidence="8 9">
    <name type="scientific">Rugosimonospora africana</name>
    <dbReference type="NCBI Taxonomy" id="556532"/>
    <lineage>
        <taxon>Bacteria</taxon>
        <taxon>Bacillati</taxon>
        <taxon>Actinomycetota</taxon>
        <taxon>Actinomycetes</taxon>
        <taxon>Micromonosporales</taxon>
        <taxon>Micromonosporaceae</taxon>
        <taxon>Rugosimonospora</taxon>
    </lineage>
</organism>
<evidence type="ECO:0000256" key="4">
    <source>
        <dbReference type="ARBA" id="ARBA00022989"/>
    </source>
</evidence>
<dbReference type="AlphaFoldDB" id="A0A8J3QRA1"/>
<dbReference type="Proteomes" id="UP000642748">
    <property type="component" value="Unassembled WGS sequence"/>
</dbReference>
<dbReference type="PANTHER" id="PTHR23513:SF11">
    <property type="entry name" value="STAPHYLOFERRIN A TRANSPORTER"/>
    <property type="match status" value="1"/>
</dbReference>
<keyword evidence="2" id="KW-1003">Cell membrane</keyword>
<evidence type="ECO:0000256" key="2">
    <source>
        <dbReference type="ARBA" id="ARBA00022475"/>
    </source>
</evidence>
<comment type="subcellular location">
    <subcellularLocation>
        <location evidence="1">Cell membrane</location>
        <topology evidence="1">Multi-pass membrane protein</topology>
    </subcellularLocation>
</comment>
<proteinExistence type="predicted"/>
<keyword evidence="9" id="KW-1185">Reference proteome</keyword>
<gene>
    <name evidence="8" type="ORF">Raf01_35950</name>
</gene>
<feature type="transmembrane region" description="Helical" evidence="6">
    <location>
        <begin position="337"/>
        <end position="356"/>
    </location>
</feature>
<evidence type="ECO:0000313" key="9">
    <source>
        <dbReference type="Proteomes" id="UP000642748"/>
    </source>
</evidence>
<dbReference type="InterPro" id="IPR020846">
    <property type="entry name" value="MFS_dom"/>
</dbReference>
<dbReference type="PANTHER" id="PTHR23513">
    <property type="entry name" value="INTEGRAL MEMBRANE EFFLUX PROTEIN-RELATED"/>
    <property type="match status" value="1"/>
</dbReference>
<accession>A0A8J3QRA1</accession>
<dbReference type="EMBL" id="BONZ01000034">
    <property type="protein sequence ID" value="GIH15423.1"/>
    <property type="molecule type" value="Genomic_DNA"/>
</dbReference>
<dbReference type="PROSITE" id="PS50850">
    <property type="entry name" value="MFS"/>
    <property type="match status" value="1"/>
</dbReference>
<protein>
    <submittedName>
        <fullName evidence="8">MFS transporter</fullName>
    </submittedName>
</protein>
<keyword evidence="3 6" id="KW-0812">Transmembrane</keyword>
<dbReference type="Pfam" id="PF07690">
    <property type="entry name" value="MFS_1"/>
    <property type="match status" value="1"/>
</dbReference>
<comment type="caution">
    <text evidence="8">The sequence shown here is derived from an EMBL/GenBank/DDBJ whole genome shotgun (WGS) entry which is preliminary data.</text>
</comment>
<dbReference type="GO" id="GO:0005886">
    <property type="term" value="C:plasma membrane"/>
    <property type="evidence" value="ECO:0007669"/>
    <property type="project" value="UniProtKB-SubCell"/>
</dbReference>
<evidence type="ECO:0000256" key="1">
    <source>
        <dbReference type="ARBA" id="ARBA00004651"/>
    </source>
</evidence>
<keyword evidence="4 6" id="KW-1133">Transmembrane helix</keyword>
<dbReference type="SUPFAM" id="SSF103473">
    <property type="entry name" value="MFS general substrate transporter"/>
    <property type="match status" value="1"/>
</dbReference>
<keyword evidence="5 6" id="KW-0472">Membrane</keyword>
<evidence type="ECO:0000256" key="3">
    <source>
        <dbReference type="ARBA" id="ARBA00022692"/>
    </source>
</evidence>
<evidence type="ECO:0000256" key="5">
    <source>
        <dbReference type="ARBA" id="ARBA00023136"/>
    </source>
</evidence>
<dbReference type="CDD" id="cd06173">
    <property type="entry name" value="MFS_MefA_like"/>
    <property type="match status" value="1"/>
</dbReference>
<dbReference type="InterPro" id="IPR036259">
    <property type="entry name" value="MFS_trans_sf"/>
</dbReference>